<dbReference type="Proteomes" id="UP000053237">
    <property type="component" value="Unassembled WGS sequence"/>
</dbReference>
<name>A0A024GEV6_9STRA</name>
<keyword evidence="2" id="KW-1185">Reference proteome</keyword>
<accession>A0A024GEV6</accession>
<gene>
    <name evidence="1" type="ORF">BN9_061740</name>
</gene>
<evidence type="ECO:0000313" key="1">
    <source>
        <dbReference type="EMBL" id="CCI45301.1"/>
    </source>
</evidence>
<protein>
    <submittedName>
        <fullName evidence="1">Uncharacterized protein</fullName>
    </submittedName>
</protein>
<dbReference type="OrthoDB" id="4327540at2759"/>
<organism evidence="1 2">
    <name type="scientific">Albugo candida</name>
    <dbReference type="NCBI Taxonomy" id="65357"/>
    <lineage>
        <taxon>Eukaryota</taxon>
        <taxon>Sar</taxon>
        <taxon>Stramenopiles</taxon>
        <taxon>Oomycota</taxon>
        <taxon>Peronosporomycetes</taxon>
        <taxon>Albuginales</taxon>
        <taxon>Albuginaceae</taxon>
        <taxon>Albugo</taxon>
    </lineage>
</organism>
<comment type="caution">
    <text evidence="1">The sequence shown here is derived from an EMBL/GenBank/DDBJ whole genome shotgun (WGS) entry which is preliminary data.</text>
</comment>
<dbReference type="EMBL" id="CAIX01000095">
    <property type="protein sequence ID" value="CCI45301.1"/>
    <property type="molecule type" value="Genomic_DNA"/>
</dbReference>
<proteinExistence type="predicted"/>
<reference evidence="1 2" key="1">
    <citation type="submission" date="2012-05" db="EMBL/GenBank/DDBJ databases">
        <title>Recombination and specialization in a pathogen metapopulation.</title>
        <authorList>
            <person name="Gardiner A."/>
            <person name="Kemen E."/>
            <person name="Schultz-Larsen T."/>
            <person name="MacLean D."/>
            <person name="Van Oosterhout C."/>
            <person name="Jones J.D.G."/>
        </authorList>
    </citation>
    <scope>NUCLEOTIDE SEQUENCE [LARGE SCALE GENOMIC DNA]</scope>
    <source>
        <strain evidence="1 2">Ac Nc2</strain>
    </source>
</reference>
<dbReference type="AlphaFoldDB" id="A0A024GEV6"/>
<sequence>MPIGIEIVLNRIADEYEDACNHLKRELLEYILAIPETEIRDPVQVRTRGRPSSSTQRLPSKFDHATAALDAPVHRRTCRHCRKQNNISKTAFKKQ</sequence>
<dbReference type="InParanoid" id="A0A024GEV6"/>
<evidence type="ECO:0000313" key="2">
    <source>
        <dbReference type="Proteomes" id="UP000053237"/>
    </source>
</evidence>